<keyword evidence="1" id="KW-0472">Membrane</keyword>
<name>A0A432YZJ3_9GAMM</name>
<evidence type="ECO:0000313" key="2">
    <source>
        <dbReference type="EMBL" id="RUO69349.1"/>
    </source>
</evidence>
<dbReference type="RefSeq" id="WP_026861032.1">
    <property type="nucleotide sequence ID" value="NZ_JAHVIQ010000006.1"/>
</dbReference>
<keyword evidence="1" id="KW-1133">Transmembrane helix</keyword>
<keyword evidence="1" id="KW-0812">Transmembrane</keyword>
<evidence type="ECO:0000256" key="1">
    <source>
        <dbReference type="SAM" id="Phobius"/>
    </source>
</evidence>
<feature type="transmembrane region" description="Helical" evidence="1">
    <location>
        <begin position="12"/>
        <end position="29"/>
    </location>
</feature>
<comment type="caution">
    <text evidence="2">The sequence shown here is derived from an EMBL/GenBank/DDBJ whole genome shotgun (WGS) entry which is preliminary data.</text>
</comment>
<evidence type="ECO:0000313" key="3">
    <source>
        <dbReference type="Proteomes" id="UP000287022"/>
    </source>
</evidence>
<feature type="transmembrane region" description="Helical" evidence="1">
    <location>
        <begin position="35"/>
        <end position="53"/>
    </location>
</feature>
<organism evidence="2 3">
    <name type="scientific">Pseudidiomarina sediminum</name>
    <dbReference type="NCBI Taxonomy" id="431675"/>
    <lineage>
        <taxon>Bacteria</taxon>
        <taxon>Pseudomonadati</taxon>
        <taxon>Pseudomonadota</taxon>
        <taxon>Gammaproteobacteria</taxon>
        <taxon>Alteromonadales</taxon>
        <taxon>Idiomarinaceae</taxon>
        <taxon>Pseudidiomarina</taxon>
    </lineage>
</organism>
<dbReference type="Proteomes" id="UP000287022">
    <property type="component" value="Unassembled WGS sequence"/>
</dbReference>
<proteinExistence type="predicted"/>
<dbReference type="AlphaFoldDB" id="A0A432YZJ3"/>
<gene>
    <name evidence="2" type="ORF">CWI80_11945</name>
</gene>
<accession>A0A432YZJ3</accession>
<dbReference type="EMBL" id="PIQE01000005">
    <property type="protein sequence ID" value="RUO69349.1"/>
    <property type="molecule type" value="Genomic_DNA"/>
</dbReference>
<sequence length="63" mass="6866">MTTTSGQASVETLVVALSLLTIVLVPVTAEGTTLLAFAFALVQQWMLVFSAFWQHYTLHPWAG</sequence>
<protein>
    <submittedName>
        <fullName evidence="2">Uncharacterized protein</fullName>
    </submittedName>
</protein>
<reference evidence="3" key="1">
    <citation type="journal article" date="2018" name="Front. Microbiol.">
        <title>Genome-Based Analysis Reveals the Taxonomy and Diversity of the Family Idiomarinaceae.</title>
        <authorList>
            <person name="Liu Y."/>
            <person name="Lai Q."/>
            <person name="Shao Z."/>
        </authorList>
    </citation>
    <scope>NUCLEOTIDE SEQUENCE [LARGE SCALE GENOMIC DNA]</scope>
    <source>
        <strain evidence="3">c121</strain>
    </source>
</reference>
<keyword evidence="3" id="KW-1185">Reference proteome</keyword>